<organism evidence="2 3">
    <name type="scientific">Planktothrix mougeotii LEGE 06226</name>
    <dbReference type="NCBI Taxonomy" id="1828728"/>
    <lineage>
        <taxon>Bacteria</taxon>
        <taxon>Bacillati</taxon>
        <taxon>Cyanobacteriota</taxon>
        <taxon>Cyanophyceae</taxon>
        <taxon>Oscillatoriophycideae</taxon>
        <taxon>Oscillatoriales</taxon>
        <taxon>Microcoleaceae</taxon>
        <taxon>Planktothrix</taxon>
    </lineage>
</organism>
<name>A0ABR9UEL3_9CYAN</name>
<proteinExistence type="predicted"/>
<evidence type="ECO:0000256" key="1">
    <source>
        <dbReference type="SAM" id="Coils"/>
    </source>
</evidence>
<gene>
    <name evidence="2" type="ORF">IQ236_17015</name>
</gene>
<keyword evidence="3" id="KW-1185">Reference proteome</keyword>
<feature type="coiled-coil region" evidence="1">
    <location>
        <begin position="21"/>
        <end position="64"/>
    </location>
</feature>
<reference evidence="2 3" key="1">
    <citation type="submission" date="2020-10" db="EMBL/GenBank/DDBJ databases">
        <authorList>
            <person name="Castelo-Branco R."/>
            <person name="Eusebio N."/>
            <person name="Adriana R."/>
            <person name="Vieira A."/>
            <person name="Brugerolle De Fraissinette N."/>
            <person name="Rezende De Castro R."/>
            <person name="Schneider M.P."/>
            <person name="Vasconcelos V."/>
            <person name="Leao P.N."/>
        </authorList>
    </citation>
    <scope>NUCLEOTIDE SEQUENCE [LARGE SCALE GENOMIC DNA]</scope>
    <source>
        <strain evidence="2 3">LEGE 06226</strain>
    </source>
</reference>
<evidence type="ECO:0008006" key="4">
    <source>
        <dbReference type="Google" id="ProtNLM"/>
    </source>
</evidence>
<keyword evidence="1" id="KW-0175">Coiled coil</keyword>
<dbReference type="EMBL" id="JADEWU010000042">
    <property type="protein sequence ID" value="MBE9144905.1"/>
    <property type="molecule type" value="Genomic_DNA"/>
</dbReference>
<evidence type="ECO:0000313" key="2">
    <source>
        <dbReference type="EMBL" id="MBE9144905.1"/>
    </source>
</evidence>
<accession>A0ABR9UEL3</accession>
<dbReference type="Proteomes" id="UP000640725">
    <property type="component" value="Unassembled WGS sequence"/>
</dbReference>
<protein>
    <recommendedName>
        <fullName evidence="4">Transposase</fullName>
    </recommendedName>
</protein>
<evidence type="ECO:0000313" key="3">
    <source>
        <dbReference type="Proteomes" id="UP000640725"/>
    </source>
</evidence>
<sequence length="137" mass="16013">MGVSERVIRYWKKHPAWQQERQKLINDRAEAMGLKDKQEREEYREKLKKQRQHLEILMEQVYANAMRALNISNQVLARTSTMNDPLKACSIALKSGAHIQSKASIQGITAYIDIMNHLYQVHILIEYFEGLEEGSDR</sequence>
<comment type="caution">
    <text evidence="2">The sequence shown here is derived from an EMBL/GenBank/DDBJ whole genome shotgun (WGS) entry which is preliminary data.</text>
</comment>
<dbReference type="RefSeq" id="WP_193870400.1">
    <property type="nucleotide sequence ID" value="NZ_JADEWU010000042.1"/>
</dbReference>